<dbReference type="InterPro" id="IPR002110">
    <property type="entry name" value="Ankyrin_rpt"/>
</dbReference>
<gene>
    <name evidence="6" type="ORF">PYE51_16580</name>
</gene>
<dbReference type="Gene3D" id="1.25.40.20">
    <property type="entry name" value="Ankyrin repeat-containing domain"/>
    <property type="match status" value="4"/>
</dbReference>
<proteinExistence type="predicted"/>
<dbReference type="SUPFAM" id="SSF50998">
    <property type="entry name" value="Quinoprotein alcohol dehydrogenase-like"/>
    <property type="match status" value="2"/>
</dbReference>
<evidence type="ECO:0000256" key="2">
    <source>
        <dbReference type="ARBA" id="ARBA00023043"/>
    </source>
</evidence>
<dbReference type="InterPro" id="IPR001680">
    <property type="entry name" value="WD40_rpt"/>
</dbReference>
<keyword evidence="1" id="KW-0677">Repeat</keyword>
<feature type="repeat" description="ANK" evidence="3">
    <location>
        <begin position="258"/>
        <end position="290"/>
    </location>
</feature>
<dbReference type="Gene3D" id="3.40.50.1460">
    <property type="match status" value="1"/>
</dbReference>
<dbReference type="GO" id="GO:0006508">
    <property type="term" value="P:proteolysis"/>
    <property type="evidence" value="ECO:0007669"/>
    <property type="project" value="InterPro"/>
</dbReference>
<dbReference type="SMART" id="SM00320">
    <property type="entry name" value="WD40"/>
    <property type="match status" value="7"/>
</dbReference>
<evidence type="ECO:0000256" key="3">
    <source>
        <dbReference type="PROSITE-ProRule" id="PRU00023"/>
    </source>
</evidence>
<dbReference type="InterPro" id="IPR015943">
    <property type="entry name" value="WD40/YVTN_repeat-like_dom_sf"/>
</dbReference>
<evidence type="ECO:0000256" key="1">
    <source>
        <dbReference type="ARBA" id="ARBA00022737"/>
    </source>
</evidence>
<dbReference type="PANTHER" id="PTHR24198">
    <property type="entry name" value="ANKYRIN REPEAT AND PROTEIN KINASE DOMAIN-CONTAINING PROTEIN"/>
    <property type="match status" value="1"/>
</dbReference>
<dbReference type="EMBL" id="CP118710">
    <property type="protein sequence ID" value="WGK84007.1"/>
    <property type="molecule type" value="Genomic_DNA"/>
</dbReference>
<evidence type="ECO:0000259" key="4">
    <source>
        <dbReference type="Pfam" id="PF00656"/>
    </source>
</evidence>
<dbReference type="PROSITE" id="PS50088">
    <property type="entry name" value="ANK_REPEAT"/>
    <property type="match status" value="3"/>
</dbReference>
<evidence type="ECO:0000259" key="5">
    <source>
        <dbReference type="Pfam" id="PF23586"/>
    </source>
</evidence>
<dbReference type="SUPFAM" id="SSF48403">
    <property type="entry name" value="Ankyrin repeat"/>
    <property type="match status" value="3"/>
</dbReference>
<dbReference type="Pfam" id="PF00656">
    <property type="entry name" value="Peptidase_C14"/>
    <property type="match status" value="1"/>
</dbReference>
<dbReference type="Pfam" id="PF23586">
    <property type="entry name" value="Beta-prop_NWD2_C"/>
    <property type="match status" value="1"/>
</dbReference>
<organism evidence="6 7">
    <name type="scientific">Vibrio aestuarianus</name>
    <dbReference type="NCBI Taxonomy" id="28171"/>
    <lineage>
        <taxon>Bacteria</taxon>
        <taxon>Pseudomonadati</taxon>
        <taxon>Pseudomonadota</taxon>
        <taxon>Gammaproteobacteria</taxon>
        <taxon>Vibrionales</taxon>
        <taxon>Vibrionaceae</taxon>
        <taxon>Vibrio</taxon>
    </lineage>
</organism>
<feature type="domain" description="NWD2 C-terminal beta-propeller" evidence="5">
    <location>
        <begin position="1311"/>
        <end position="1441"/>
    </location>
</feature>
<dbReference type="InterPro" id="IPR011048">
    <property type="entry name" value="Haem_d1_sf"/>
</dbReference>
<feature type="repeat" description="ANK" evidence="3">
    <location>
        <begin position="687"/>
        <end position="719"/>
    </location>
</feature>
<name>A0AAX3UAE1_9VIBR</name>
<keyword evidence="2 3" id="KW-0040">ANK repeat</keyword>
<dbReference type="SMART" id="SM00248">
    <property type="entry name" value="ANK"/>
    <property type="match status" value="8"/>
</dbReference>
<accession>A0AAX3UAE1</accession>
<feature type="repeat" description="ANK" evidence="3">
    <location>
        <begin position="652"/>
        <end position="684"/>
    </location>
</feature>
<protein>
    <submittedName>
        <fullName evidence="6">Ankyrin repeat domain-containing protein</fullName>
    </submittedName>
</protein>
<feature type="domain" description="Peptidase C14 caspase" evidence="4">
    <location>
        <begin position="2138"/>
        <end position="2355"/>
    </location>
</feature>
<evidence type="ECO:0000313" key="7">
    <source>
        <dbReference type="Proteomes" id="UP001239257"/>
    </source>
</evidence>
<dbReference type="PROSITE" id="PS50297">
    <property type="entry name" value="ANK_REP_REGION"/>
    <property type="match status" value="2"/>
</dbReference>
<dbReference type="RefSeq" id="WP_301067974.1">
    <property type="nucleotide sequence ID" value="NZ_CP118710.1"/>
</dbReference>
<dbReference type="GO" id="GO:0004197">
    <property type="term" value="F:cysteine-type endopeptidase activity"/>
    <property type="evidence" value="ECO:0007669"/>
    <property type="project" value="InterPro"/>
</dbReference>
<dbReference type="InterPro" id="IPR011600">
    <property type="entry name" value="Pept_C14_caspase"/>
</dbReference>
<dbReference type="Pfam" id="PF12796">
    <property type="entry name" value="Ank_2"/>
    <property type="match status" value="2"/>
</dbReference>
<dbReference type="InterPro" id="IPR011047">
    <property type="entry name" value="Quinoprotein_ADH-like_sf"/>
</dbReference>
<dbReference type="InterPro" id="IPR036770">
    <property type="entry name" value="Ankyrin_rpt-contain_sf"/>
</dbReference>
<reference evidence="6" key="1">
    <citation type="submission" date="2022-02" db="EMBL/GenBank/DDBJ databases">
        <title>Emergence and expansion in Europe of a Vibrio aestuarianus clonal complex pathogenic for oysters.</title>
        <authorList>
            <person name="Mesnil A."/>
            <person name="Travers M.-A."/>
        </authorList>
    </citation>
    <scope>NUCLEOTIDE SEQUENCE</scope>
    <source>
        <strain evidence="6">U29</strain>
    </source>
</reference>
<sequence length="2441" mass="271848">MAEKGSLFVKQALEVSNQQFARFLIDNGADVNKPFGFGEFLLSWAVEQSDFDAVQFVVKQGATELAQFRFEHIAQQPLRDGQSEIARLLVDAAVDAENASALLLEATKMNDVQLVVEILSTYQIDLSNTSDFNFSLTVSAALDSTNLEIIGQLLEHNLSLEGAYGAEPAFNKAVDQKNSQLIVEFCSAGYTEIKNAFAEAITQQNSEFVMLLGTECLVESERASLYSATALPMLKHHNQELADSYFSVGFDINSPINYSAPALHQAVALGDLWQVEYLLNKGADTRTLEYNDPLISQAIRGESEALALLLARSGAPTIKTGDYNPTQPIDLAIDYGMAELYAYLLGSGLTPVMTYAEKCDLARDGGDLRLLTGCARHGYLDDLNAYLGGALLTAAESGDTDTIQMLLDSGVNADFQGEYQQTALSISAQKGNQEAFSMLLPYDYPEALIEEVYRSAVRQHTHFITQLTEHGYTPPIDLIPEAAYWGNIEIIHQLVKQGANINQIDEQANSALHRLTQGLHFSLSNEDLADYQQQLINLGIDTSLVNVSGDNALSLWLSEPISEITPAAMALINQGGQIPKDKALDYSTLLTHLLELKDEAAVVALFSAGVRLGESNTNGGLLIFKAIQTKQFALIKPMLTYGASSDMVDPKSGLSTLHYAAQVAPDTVVKLLLKNSNNIDQRSLNTEGKTPLMIAMERGDKVIIDLFLDSGADLYQFDNQGNTALSHLSPTADQSLVAQLQELEKQLRPAPSISLYVSQLSNINTPPITTSPSGKLAIRVQNNVMELWDETSNRALRKLAQSQDQISDLLLAEFIREDQILYIYERDEYATIIDAYSGKTVKKLYPFIDKRPDYGLGSDRIQSAVYEDSSKQLILSTQYNVTLIDTHQWRLLHQWSMSLREVAFSRHSNTITGFQNKDLVTLNVPSSETVYDSSIEIFDQFSKRKVSNIKYLAANQFGIAISAQGDNDDVDSEVIHIWDTTKGALSNTLNTERGEVVALTFLPDGEYFVALHKDSNAENQDAVTVWSVNTQELVWETFLELNFIRAVTINQDNQLLVPVGNHDIWKFDALTGEIVNKLRLQSMDNMRFVKSLNGNYLMISDGVSIEVWDTSSSSLVANKSVSDFQLAPDSWLTSIDFNKVDRIAAISNTNEIVLLNSDDLSVVSTHQPLTNTKATSNWIDADCRHSLQFTSQNSIMTSCWNEGIYHWNIDENLAIVIDEKERSITDASLSAVTINTNHQQLIGAYDDHSIKIWTLPTLSDSQSIYYDYDTRLEVTALATKGDKLYSVSHDRRELRVWSADNQQYLKQMVNDKHQQQFEGIALAKSADVGITWDRLNEVQLWDLSTGQFQAAFQPDTSSVDIISAAISPTGHLVVIGLSNGVSEVWNTENKALIRRLPKRKNAIFDITFSDDGTTIALASSHTTLWSAHTGEHLATLKTPRGHAEKVYFNEKADQLIVGYRIEIGEQLVPHHYIQYWDIASTQVTEQLDNVQLATKDTTSDKLIIKDSSNQLYVKQINSEPLLIGRSDARQHNYQRTGYQLTGNHLFLSEDDHLRRLDISSGISRYFDVLIPTNKYEDSPLYDAYYSEDREWVLLRDKSEFHFYHTGSGSLIGCTSGQINNLLQFGFDETTQTLFIKDAILGESIATLSSSECLPLSSNLSNPDYTPLYQSDTQPIQRYQTPLATFTAVSDNKQTMVFVKDNKIRSLDLTTGKLFEPISTHSGISAISLSNDGRYVAAFGFDSLVTLFDINLQTKLGQFEASYMQPEDMAFTSDNQRLVVISTQEAEVVTHCDRICTDEVIRVNRSIQEYDINTFAVISEHIGNDSPFSIEKHHISDDRYIKPMHFDSYTRYTDNSKFQLDDTWVVEGLNSHELSIINTQTGATYQHHVRSNAYEHEVKQVVILEEGEFALIVDYALRAVLVDLTNSTEVANMMVYPDNRWILFDSEGRYDSNSPGSIPYASWVASDNSLQAMPIELFLNQYFEPRLLTRILKREAFPEISAIAELNRVQPLVEITDIRNNPSQPSQIDVSLKVTNQVRTLRQAGNEFEQASGLSGIKLFRNGQQIGYIDETQLDAVDANQSFTHTFANIPISTDSYQGEVKFSAYAFNSDGVKSLTAEATFKSQGPPPNQQAKAYVFTIGVNEYQSPQWNLTYAAEDAKAIANTISSGLENQGNYEEVVSIPLISGQDGLQPTKRHIQTVLDLLSGKAVETKLKKQIPNWQQISKLTPNDMLFLFFAGHGLSDSGQFYLFPYDIGDTSNSREIDNTLLSKAISSLELDHWMRDIDAGNFILVIDACNSAASVQGEGFKPGPMGSRGLGQLAYNKGMKVLAASEAEAVALESAELKHGLLTYALIEEGIGMSLADSSPRNRKINSKELVNYGQTRVPELHTAIYSGKNAFTDSRGFNLTVRKESRKELIYVQKPHLFDFSRSQTELILSTTN</sequence>
<dbReference type="PANTHER" id="PTHR24198:SF165">
    <property type="entry name" value="ANKYRIN REPEAT-CONTAINING PROTEIN-RELATED"/>
    <property type="match status" value="1"/>
</dbReference>
<dbReference type="SUPFAM" id="SSF51004">
    <property type="entry name" value="C-terminal (heme d1) domain of cytochrome cd1-nitrite reductase"/>
    <property type="match status" value="2"/>
</dbReference>
<dbReference type="Proteomes" id="UP001239257">
    <property type="component" value="Chromosome 2"/>
</dbReference>
<dbReference type="Gene3D" id="2.130.10.10">
    <property type="entry name" value="YVTN repeat-like/Quinoprotein amine dehydrogenase"/>
    <property type="match status" value="4"/>
</dbReference>
<dbReference type="InterPro" id="IPR056534">
    <property type="entry name" value="Beta-prop_NWD2_C"/>
</dbReference>
<evidence type="ECO:0000313" key="6">
    <source>
        <dbReference type="EMBL" id="WGK84007.1"/>
    </source>
</evidence>